<reference evidence="1" key="2">
    <citation type="submission" date="2018-05" db="EMBL/GenBank/DDBJ databases">
        <title>OgluRS3 (Oryza glumaepatula Reference Sequence Version 3).</title>
        <authorList>
            <person name="Zhang J."/>
            <person name="Kudrna D."/>
            <person name="Lee S."/>
            <person name="Talag J."/>
            <person name="Welchert J."/>
            <person name="Wing R.A."/>
        </authorList>
    </citation>
    <scope>NUCLEOTIDE SEQUENCE [LARGE SCALE GENOMIC DNA]</scope>
</reference>
<evidence type="ECO:0000313" key="1">
    <source>
        <dbReference type="EnsemblPlants" id="OGLUM11G14060.1"/>
    </source>
</evidence>
<name>A0A0E0BJD3_9ORYZ</name>
<sequence>MERRMAGMEVVRWRGGGQRASRLRGGLGKTSPPVQCTVAAAAEGDDLVSSGGLRRRRPMGKTSSLAGGWGRRRLWPQRMGKLRWWLGKTWPLIQCAEAAAVECAVAAEGDDDARSELRIERVMRRNLRLAFAPGEGEIVRWRRLDGIDYI</sequence>
<accession>A0A0E0BJD3</accession>
<reference evidence="1" key="1">
    <citation type="submission" date="2015-04" db="UniProtKB">
        <authorList>
            <consortium name="EnsemblPlants"/>
        </authorList>
    </citation>
    <scope>IDENTIFICATION</scope>
</reference>
<keyword evidence="2" id="KW-1185">Reference proteome</keyword>
<protein>
    <submittedName>
        <fullName evidence="1">Uncharacterized protein</fullName>
    </submittedName>
</protein>
<dbReference type="Gramene" id="OGLUM11G14060.1">
    <property type="protein sequence ID" value="OGLUM11G14060.1"/>
    <property type="gene ID" value="OGLUM11G14060"/>
</dbReference>
<proteinExistence type="predicted"/>
<dbReference type="EnsemblPlants" id="OGLUM11G14060.1">
    <property type="protein sequence ID" value="OGLUM11G14060.1"/>
    <property type="gene ID" value="OGLUM11G14060"/>
</dbReference>
<dbReference type="Proteomes" id="UP000026961">
    <property type="component" value="Chromosome 11"/>
</dbReference>
<dbReference type="AlphaFoldDB" id="A0A0E0BJD3"/>
<dbReference type="HOGENOM" id="CLU_158254_0_0_1"/>
<evidence type="ECO:0000313" key="2">
    <source>
        <dbReference type="Proteomes" id="UP000026961"/>
    </source>
</evidence>
<organism evidence="1">
    <name type="scientific">Oryza glumipatula</name>
    <dbReference type="NCBI Taxonomy" id="40148"/>
    <lineage>
        <taxon>Eukaryota</taxon>
        <taxon>Viridiplantae</taxon>
        <taxon>Streptophyta</taxon>
        <taxon>Embryophyta</taxon>
        <taxon>Tracheophyta</taxon>
        <taxon>Spermatophyta</taxon>
        <taxon>Magnoliopsida</taxon>
        <taxon>Liliopsida</taxon>
        <taxon>Poales</taxon>
        <taxon>Poaceae</taxon>
        <taxon>BOP clade</taxon>
        <taxon>Oryzoideae</taxon>
        <taxon>Oryzeae</taxon>
        <taxon>Oryzinae</taxon>
        <taxon>Oryza</taxon>
    </lineage>
</organism>